<accession>A0ABU3PDT2</accession>
<dbReference type="Proteomes" id="UP001246372">
    <property type="component" value="Unassembled WGS sequence"/>
</dbReference>
<organism evidence="2 3">
    <name type="scientific">Roseateles aquae</name>
    <dbReference type="NCBI Taxonomy" id="3077235"/>
    <lineage>
        <taxon>Bacteria</taxon>
        <taxon>Pseudomonadati</taxon>
        <taxon>Pseudomonadota</taxon>
        <taxon>Betaproteobacteria</taxon>
        <taxon>Burkholderiales</taxon>
        <taxon>Sphaerotilaceae</taxon>
        <taxon>Roseateles</taxon>
    </lineage>
</organism>
<gene>
    <name evidence="2" type="ORF">RQP53_15670</name>
</gene>
<keyword evidence="1" id="KW-0732">Signal</keyword>
<keyword evidence="3" id="KW-1185">Reference proteome</keyword>
<evidence type="ECO:0000313" key="2">
    <source>
        <dbReference type="EMBL" id="MDT9000714.1"/>
    </source>
</evidence>
<proteinExistence type="predicted"/>
<dbReference type="RefSeq" id="WP_315651548.1">
    <property type="nucleotide sequence ID" value="NZ_JAVXZY010000006.1"/>
</dbReference>
<evidence type="ECO:0000313" key="3">
    <source>
        <dbReference type="Proteomes" id="UP001246372"/>
    </source>
</evidence>
<reference evidence="2" key="1">
    <citation type="submission" date="2023-09" db="EMBL/GenBank/DDBJ databases">
        <title>Paucibacter sp. APW11 Genome sequencing and assembly.</title>
        <authorList>
            <person name="Kim I."/>
        </authorList>
    </citation>
    <scope>NUCLEOTIDE SEQUENCE</scope>
    <source>
        <strain evidence="2">APW11</strain>
    </source>
</reference>
<dbReference type="Gene3D" id="2.40.360.20">
    <property type="match status" value="1"/>
</dbReference>
<protein>
    <submittedName>
        <fullName evidence="2">Uncharacterized protein</fullName>
    </submittedName>
</protein>
<comment type="caution">
    <text evidence="2">The sequence shown here is derived from an EMBL/GenBank/DDBJ whole genome shotgun (WGS) entry which is preliminary data.</text>
</comment>
<evidence type="ECO:0000256" key="1">
    <source>
        <dbReference type="SAM" id="SignalP"/>
    </source>
</evidence>
<name>A0ABU3PDT2_9BURK</name>
<dbReference type="EMBL" id="JAVXZY010000006">
    <property type="protein sequence ID" value="MDT9000714.1"/>
    <property type="molecule type" value="Genomic_DNA"/>
</dbReference>
<sequence>MRNRWMLTVVPLLLSGALAQAADSSEPAEAAQLPVFKVGDQLVFALKDLLTKLPADDEAMIVGRVDEAGTTFVDGAGAIVRVYDGSWAATQINGVAYSPPIKALDFPLAPGKSWSHENSSLSAACGKQTTKLKSEVKGWEEVEVPAGRFKALRIDSKGYWRNGCGNDQLSYRFWYAPAVKSIVKNESIIYAGGRMFSGTLSELKSYKLD</sequence>
<feature type="signal peptide" evidence="1">
    <location>
        <begin position="1"/>
        <end position="21"/>
    </location>
</feature>
<feature type="chain" id="PRO_5045882737" evidence="1">
    <location>
        <begin position="22"/>
        <end position="209"/>
    </location>
</feature>